<sequence length="90" mass="10208">MEDIVEYLGRGLFVFVRLLVALIWSAIELAYEKVFWWLGWPVLRALTLGKFPKEGFIQDNHAAPIIHFLVSLAGVTSPMVALYILAQNYG</sequence>
<comment type="caution">
    <text evidence="2">The sequence shown here is derived from an EMBL/GenBank/DDBJ whole genome shotgun (WGS) entry which is preliminary data.</text>
</comment>
<keyword evidence="1" id="KW-0812">Transmembrane</keyword>
<proteinExistence type="predicted"/>
<feature type="transmembrane region" description="Helical" evidence="1">
    <location>
        <begin position="65"/>
        <end position="86"/>
    </location>
</feature>
<keyword evidence="1" id="KW-0472">Membrane</keyword>
<dbReference type="Proteomes" id="UP000641152">
    <property type="component" value="Unassembled WGS sequence"/>
</dbReference>
<protein>
    <submittedName>
        <fullName evidence="2">Uncharacterized protein</fullName>
    </submittedName>
</protein>
<organism evidence="2 3">
    <name type="scientific">Methylomonas fluvii</name>
    <dbReference type="NCBI Taxonomy" id="1854564"/>
    <lineage>
        <taxon>Bacteria</taxon>
        <taxon>Pseudomonadati</taxon>
        <taxon>Pseudomonadota</taxon>
        <taxon>Gammaproteobacteria</taxon>
        <taxon>Methylococcales</taxon>
        <taxon>Methylococcaceae</taxon>
        <taxon>Methylomonas</taxon>
    </lineage>
</organism>
<reference evidence="2 3" key="1">
    <citation type="submission" date="2020-09" db="EMBL/GenBank/DDBJ databases">
        <title>Methylomonas albis sp. nov. and Methylomonas fluvii sp. nov.: Two cold-adapted methanotrophs from the River Elbe and an amended description of Methylovulum psychrotolerans strain Eb1.</title>
        <authorList>
            <person name="Bussmann I.K."/>
            <person name="Klings K.-W."/>
            <person name="Warnstedt J."/>
            <person name="Hoppert M."/>
            <person name="Saborowski A."/>
            <person name="Horn F."/>
            <person name="Liebner S."/>
        </authorList>
    </citation>
    <scope>NUCLEOTIDE SEQUENCE [LARGE SCALE GENOMIC DNA]</scope>
    <source>
        <strain evidence="2 3">EbB</strain>
    </source>
</reference>
<evidence type="ECO:0000313" key="2">
    <source>
        <dbReference type="EMBL" id="MBD9359145.1"/>
    </source>
</evidence>
<gene>
    <name evidence="2" type="ORF">EBB_00985</name>
</gene>
<keyword evidence="3" id="KW-1185">Reference proteome</keyword>
<accession>A0ABR9D7T3</accession>
<dbReference type="RefSeq" id="WP_192392075.1">
    <property type="nucleotide sequence ID" value="NZ_CAJHIU010000001.1"/>
</dbReference>
<evidence type="ECO:0000256" key="1">
    <source>
        <dbReference type="SAM" id="Phobius"/>
    </source>
</evidence>
<keyword evidence="1" id="KW-1133">Transmembrane helix</keyword>
<name>A0ABR9D7T3_9GAMM</name>
<feature type="transmembrane region" description="Helical" evidence="1">
    <location>
        <begin position="12"/>
        <end position="31"/>
    </location>
</feature>
<dbReference type="EMBL" id="JACXST010000001">
    <property type="protein sequence ID" value="MBD9359145.1"/>
    <property type="molecule type" value="Genomic_DNA"/>
</dbReference>
<evidence type="ECO:0000313" key="3">
    <source>
        <dbReference type="Proteomes" id="UP000641152"/>
    </source>
</evidence>